<dbReference type="SUPFAM" id="SSF52540">
    <property type="entry name" value="P-loop containing nucleoside triphosphate hydrolases"/>
    <property type="match status" value="1"/>
</dbReference>
<dbReference type="PANTHER" id="PTHR10039:SF15">
    <property type="entry name" value="NACHT DOMAIN-CONTAINING PROTEIN"/>
    <property type="match status" value="1"/>
</dbReference>
<evidence type="ECO:0000256" key="1">
    <source>
        <dbReference type="ARBA" id="ARBA00004141"/>
    </source>
</evidence>
<accession>A0A9P6LL90</accession>
<dbReference type="Pfam" id="PF24883">
    <property type="entry name" value="NPHP3_N"/>
    <property type="match status" value="1"/>
</dbReference>
<proteinExistence type="predicted"/>
<dbReference type="SUPFAM" id="SSF144083">
    <property type="entry name" value="Magnesium transport protein CorA, transmembrane region"/>
    <property type="match status" value="1"/>
</dbReference>
<dbReference type="GO" id="GO:0046873">
    <property type="term" value="F:metal ion transmembrane transporter activity"/>
    <property type="evidence" value="ECO:0007669"/>
    <property type="project" value="InterPro"/>
</dbReference>
<comment type="caution">
    <text evidence="10">The sequence shown here is derived from an EMBL/GenBank/DDBJ whole genome shotgun (WGS) entry which is preliminary data.</text>
</comment>
<dbReference type="PANTHER" id="PTHR10039">
    <property type="entry name" value="AMELOGENIN"/>
    <property type="match status" value="1"/>
</dbReference>
<dbReference type="InterPro" id="IPR027417">
    <property type="entry name" value="P-loop_NTPase"/>
</dbReference>
<evidence type="ECO:0000313" key="11">
    <source>
        <dbReference type="Proteomes" id="UP000781932"/>
    </source>
</evidence>
<reference evidence="10" key="1">
    <citation type="submission" date="2020-03" db="EMBL/GenBank/DDBJ databases">
        <authorList>
            <person name="He L."/>
        </authorList>
    </citation>
    <scope>NUCLEOTIDE SEQUENCE</scope>
    <source>
        <strain evidence="10">CkLH20</strain>
    </source>
</reference>
<gene>
    <name evidence="10" type="ORF">CkaCkLH20_06260</name>
</gene>
<evidence type="ECO:0000256" key="7">
    <source>
        <dbReference type="SAM" id="MobiDB-lite"/>
    </source>
</evidence>
<dbReference type="SUPFAM" id="SSF48403">
    <property type="entry name" value="Ankyrin repeat"/>
    <property type="match status" value="1"/>
</dbReference>
<feature type="repeat" description="ANK" evidence="6">
    <location>
        <begin position="685"/>
        <end position="717"/>
    </location>
</feature>
<dbReference type="SMART" id="SM00248">
    <property type="entry name" value="ANK"/>
    <property type="match status" value="4"/>
</dbReference>
<keyword evidence="11" id="KW-1185">Reference proteome</keyword>
<dbReference type="InterPro" id="IPR036770">
    <property type="entry name" value="Ankyrin_rpt-contain_sf"/>
</dbReference>
<feature type="region of interest" description="Disordered" evidence="7">
    <location>
        <begin position="421"/>
        <end position="453"/>
    </location>
</feature>
<evidence type="ECO:0000256" key="2">
    <source>
        <dbReference type="ARBA" id="ARBA00022692"/>
    </source>
</evidence>
<dbReference type="Pfam" id="PF12796">
    <property type="entry name" value="Ank_2"/>
    <property type="match status" value="1"/>
</dbReference>
<dbReference type="GO" id="GO:0016020">
    <property type="term" value="C:membrane"/>
    <property type="evidence" value="ECO:0007669"/>
    <property type="project" value="UniProtKB-SubCell"/>
</dbReference>
<dbReference type="RefSeq" id="XP_038745778.1">
    <property type="nucleotide sequence ID" value="XM_038888977.1"/>
</dbReference>
<sequence>MDSWQSFADGLGSFDANTDQHRQNLVDRHDETCRWVFETSEYREWIEDQGKFLLMTGPPGVGKSVLASVVIEELRRQQQIVTYWFCGRESTQNPNALARCVLKQLVEETVGGYTPSSSIYELRSMNEDDDDPGQLWDALTTLLRTINQVPRPVYLVIDGLDHLSDDTLGDVTSTLQRLHTEHNFDVFVTARCLLPQLDILGLTATLEYTDGGEDLNQYIIASLRSNTELLPRASELAEAVMEGSEGLFSFADQILDCLLEAPYSEPDGKSPAAWTAMDTKLGLFFDGLLERVLSQPDTSATCCAFRWILFARRPLSMRELQHALADNATKHLWNTKEPLHQAVEPLYHTVEPDTVIAALRGLVRVDKITGMVSFFHSAAEGYFRQRSERFPNAQEEITASCVRLLTFACLPSPSEANWVIEDSTDIKREQSTSSRNGLNGSEDTAEETPAHSPWLPRMMDKLYHPTQSYSHQYRPAQNPFQVKLQMPSNKGFFQSKRGYEEKLRLQPSLQYAACNWGYHAQASAELSEDVLDLLRDKTRVEGISQTIAFEKAGYTEKFPQDVTGLHLAAYFGLAHAATRLLKDGVPVSSRDSRGETPLWWAVKDDQHEVARLLSFKDTVTLHLLIRAKQKTLMPLLEALLEAGYNVNTADIEKWTPLHAAVASGDVQVAERLVVAGADVDARDVNGATPLGLALESRNFELIQILVANGADTRGVDLERIRGVFGLQDDDSLEMYEDGEGRRILRQIPREFSWTAANEDDTGRFSINLLNLNKHLPGLRDLSVEQLHSLKPDAPFVLRIHQSTDVEHEKSTWVYYLKIELPAASLESRKYRALGICWNVAPHTDDHGVQSWTTTAHLSNLQDIWLPSKGIELFRAFVSQVRRRWGLLVKNTISMVNSDRRREVLGANGGDPNLLGTLLKDALKSVNYRQRLQVTAGEAKVFATEYCHRHDDVGELEGLLGLIDAFAEDVGDYIGQLDEISRDLIQMEFNLVSINEARQSVKMAASLKRLSWITFIFLPLTFVATSFGMNIDILAEEPPWYYYLPFAGATILLTSAVWLIFKYSRLEEKIERVMASVLQKRKNRDGQLMYIS</sequence>
<keyword evidence="5 8" id="KW-0472">Membrane</keyword>
<feature type="transmembrane region" description="Helical" evidence="8">
    <location>
        <begin position="1009"/>
        <end position="1027"/>
    </location>
</feature>
<dbReference type="Gene3D" id="3.40.50.300">
    <property type="entry name" value="P-loop containing nucleotide triphosphate hydrolases"/>
    <property type="match status" value="1"/>
</dbReference>
<dbReference type="Gene3D" id="1.20.58.340">
    <property type="entry name" value="Magnesium transport protein CorA, transmembrane region"/>
    <property type="match status" value="1"/>
</dbReference>
<dbReference type="PROSITE" id="PS50297">
    <property type="entry name" value="ANK_REP_REGION"/>
    <property type="match status" value="2"/>
</dbReference>
<protein>
    <submittedName>
        <fullName evidence="10">Ankyrin repeat-containing protein</fullName>
    </submittedName>
</protein>
<dbReference type="InterPro" id="IPR002523">
    <property type="entry name" value="MgTranspt_CorA/ZnTranspt_ZntB"/>
</dbReference>
<dbReference type="AlphaFoldDB" id="A0A9P6LL90"/>
<keyword evidence="6" id="KW-0040">ANK repeat</keyword>
<feature type="domain" description="Nephrocystin 3-like N-terminal" evidence="9">
    <location>
        <begin position="31"/>
        <end position="191"/>
    </location>
</feature>
<dbReference type="OrthoDB" id="5428055at2759"/>
<feature type="transmembrane region" description="Helical" evidence="8">
    <location>
        <begin position="1039"/>
        <end position="1060"/>
    </location>
</feature>
<comment type="subcellular location">
    <subcellularLocation>
        <location evidence="1">Membrane</location>
        <topology evidence="1">Multi-pass membrane protein</topology>
    </subcellularLocation>
</comment>
<keyword evidence="2 8" id="KW-0812">Transmembrane</keyword>
<evidence type="ECO:0000313" key="10">
    <source>
        <dbReference type="EMBL" id="KAF9876317.1"/>
    </source>
</evidence>
<dbReference type="Gene3D" id="1.25.40.20">
    <property type="entry name" value="Ankyrin repeat-containing domain"/>
    <property type="match status" value="2"/>
</dbReference>
<evidence type="ECO:0000256" key="8">
    <source>
        <dbReference type="SAM" id="Phobius"/>
    </source>
</evidence>
<dbReference type="InterPro" id="IPR002110">
    <property type="entry name" value="Ankyrin_rpt"/>
</dbReference>
<dbReference type="PROSITE" id="PS50088">
    <property type="entry name" value="ANK_REPEAT"/>
    <property type="match status" value="3"/>
</dbReference>
<dbReference type="Pfam" id="PF01544">
    <property type="entry name" value="CorA"/>
    <property type="match status" value="1"/>
</dbReference>
<feature type="repeat" description="ANK" evidence="6">
    <location>
        <begin position="560"/>
        <end position="592"/>
    </location>
</feature>
<feature type="repeat" description="ANK" evidence="6">
    <location>
        <begin position="652"/>
        <end position="684"/>
    </location>
</feature>
<dbReference type="InterPro" id="IPR056884">
    <property type="entry name" value="NPHP3-like_N"/>
</dbReference>
<dbReference type="EMBL" id="JAATWM020000018">
    <property type="protein sequence ID" value="KAF9876317.1"/>
    <property type="molecule type" value="Genomic_DNA"/>
</dbReference>
<reference evidence="10" key="2">
    <citation type="submission" date="2020-11" db="EMBL/GenBank/DDBJ databases">
        <title>Whole genome sequencing of Colletotrichum sp.</title>
        <authorList>
            <person name="Li H."/>
        </authorList>
    </citation>
    <scope>NUCLEOTIDE SEQUENCE</scope>
    <source>
        <strain evidence="10">CkLH20</strain>
    </source>
</reference>
<evidence type="ECO:0000256" key="3">
    <source>
        <dbReference type="ARBA" id="ARBA00022737"/>
    </source>
</evidence>
<organism evidence="10 11">
    <name type="scientific">Colletotrichum karsti</name>
    <dbReference type="NCBI Taxonomy" id="1095194"/>
    <lineage>
        <taxon>Eukaryota</taxon>
        <taxon>Fungi</taxon>
        <taxon>Dikarya</taxon>
        <taxon>Ascomycota</taxon>
        <taxon>Pezizomycotina</taxon>
        <taxon>Sordariomycetes</taxon>
        <taxon>Hypocreomycetidae</taxon>
        <taxon>Glomerellales</taxon>
        <taxon>Glomerellaceae</taxon>
        <taxon>Colletotrichum</taxon>
        <taxon>Colletotrichum boninense species complex</taxon>
    </lineage>
</organism>
<evidence type="ECO:0000259" key="9">
    <source>
        <dbReference type="Pfam" id="PF24883"/>
    </source>
</evidence>
<feature type="compositionally biased region" description="Polar residues" evidence="7">
    <location>
        <begin position="431"/>
        <end position="442"/>
    </location>
</feature>
<dbReference type="GeneID" id="62162051"/>
<evidence type="ECO:0000256" key="6">
    <source>
        <dbReference type="PROSITE-ProRule" id="PRU00023"/>
    </source>
</evidence>
<evidence type="ECO:0000256" key="5">
    <source>
        <dbReference type="ARBA" id="ARBA00023136"/>
    </source>
</evidence>
<dbReference type="Proteomes" id="UP000781932">
    <property type="component" value="Unassembled WGS sequence"/>
</dbReference>
<keyword evidence="4 8" id="KW-1133">Transmembrane helix</keyword>
<name>A0A9P6LL90_9PEZI</name>
<evidence type="ECO:0000256" key="4">
    <source>
        <dbReference type="ARBA" id="ARBA00022989"/>
    </source>
</evidence>
<dbReference type="InterPro" id="IPR045863">
    <property type="entry name" value="CorA_TM1_TM2"/>
</dbReference>
<keyword evidence="3" id="KW-0677">Repeat</keyword>